<keyword evidence="1" id="KW-0732">Signal</keyword>
<name>A0A520S0P0_9GAMM</name>
<evidence type="ECO:0000259" key="2">
    <source>
        <dbReference type="Pfam" id="PF04366"/>
    </source>
</evidence>
<dbReference type="Pfam" id="PF04366">
    <property type="entry name" value="Ysc84"/>
    <property type="match status" value="1"/>
</dbReference>
<dbReference type="InterPro" id="IPR007461">
    <property type="entry name" value="Ysc84_actin-binding"/>
</dbReference>
<proteinExistence type="predicted"/>
<gene>
    <name evidence="3" type="ORF">EVA68_05520</name>
</gene>
<protein>
    <recommendedName>
        <fullName evidence="2">Ysc84 actin-binding domain-containing protein</fullName>
    </recommendedName>
</protein>
<organism evidence="3 4">
    <name type="scientific">OM182 bacterium</name>
    <dbReference type="NCBI Taxonomy" id="2510334"/>
    <lineage>
        <taxon>Bacteria</taxon>
        <taxon>Pseudomonadati</taxon>
        <taxon>Pseudomonadota</taxon>
        <taxon>Gammaproteobacteria</taxon>
        <taxon>OMG group</taxon>
        <taxon>OM182 clade</taxon>
    </lineage>
</organism>
<evidence type="ECO:0000313" key="3">
    <source>
        <dbReference type="EMBL" id="RZO76037.1"/>
    </source>
</evidence>
<dbReference type="Proteomes" id="UP000316199">
    <property type="component" value="Unassembled WGS sequence"/>
</dbReference>
<dbReference type="AlphaFoldDB" id="A0A520S0P0"/>
<dbReference type="EMBL" id="SHAG01000019">
    <property type="protein sequence ID" value="RZO76037.1"/>
    <property type="molecule type" value="Genomic_DNA"/>
</dbReference>
<evidence type="ECO:0000313" key="4">
    <source>
        <dbReference type="Proteomes" id="UP000316199"/>
    </source>
</evidence>
<evidence type="ECO:0000256" key="1">
    <source>
        <dbReference type="SAM" id="SignalP"/>
    </source>
</evidence>
<accession>A0A520S0P0</accession>
<comment type="caution">
    <text evidence="3">The sequence shown here is derived from an EMBL/GenBank/DDBJ whole genome shotgun (WGS) entry which is preliminary data.</text>
</comment>
<feature type="signal peptide" evidence="1">
    <location>
        <begin position="1"/>
        <end position="20"/>
    </location>
</feature>
<feature type="chain" id="PRO_5021821011" description="Ysc84 actin-binding domain-containing protein" evidence="1">
    <location>
        <begin position="21"/>
        <end position="188"/>
    </location>
</feature>
<sequence length="188" mass="19982">MVRVAYTLSLLLIAPLPALGDPYNSAIDLFESSPNVKPFFDNSYAFAVFPSVRQGGFGIGGAYGKGKIYVDDAETGEITLRKFSLGLQVGGQIFSEIIFLQDKRAFDEFTQGTYEFSANASAVAITAGVQAQTGTVGDTAGASRGRSLGGHRETNYNRGTAVFVHALGGLMFEVAVGGQKFRFQSLGQ</sequence>
<reference evidence="3 4" key="1">
    <citation type="submission" date="2019-02" db="EMBL/GenBank/DDBJ databases">
        <title>Prokaryotic population dynamics and viral predation in marine succession experiment using metagenomics: the confinement effect.</title>
        <authorList>
            <person name="Haro-Moreno J.M."/>
            <person name="Rodriguez-Valera F."/>
            <person name="Lopez-Perez M."/>
        </authorList>
    </citation>
    <scope>NUCLEOTIDE SEQUENCE [LARGE SCALE GENOMIC DNA]</scope>
    <source>
        <strain evidence="3">MED-G157</strain>
    </source>
</reference>
<feature type="domain" description="Ysc84 actin-binding" evidence="2">
    <location>
        <begin position="82"/>
        <end position="143"/>
    </location>
</feature>